<evidence type="ECO:0000313" key="1">
    <source>
        <dbReference type="EMBL" id="MBA9004842.1"/>
    </source>
</evidence>
<accession>A0A7W3MZN0</accession>
<keyword evidence="2" id="KW-1185">Reference proteome</keyword>
<reference evidence="1 2" key="1">
    <citation type="submission" date="2020-08" db="EMBL/GenBank/DDBJ databases">
        <title>Sequencing the genomes of 1000 actinobacteria strains.</title>
        <authorList>
            <person name="Klenk H.-P."/>
        </authorList>
    </citation>
    <scope>NUCLEOTIDE SEQUENCE [LARGE SCALE GENOMIC DNA]</scope>
    <source>
        <strain evidence="1 2">DSM 45823</strain>
    </source>
</reference>
<proteinExistence type="predicted"/>
<dbReference type="RefSeq" id="WP_182706174.1">
    <property type="nucleotide sequence ID" value="NZ_JACJII010000001.1"/>
</dbReference>
<sequence>MTGSIGFRHPELRARVCSVLTAAMRADNTAIDTLVESADGLDAHTADFLRHARRLVLACAAALSTVLDVHQPVAEPDAPRVCRECGGHECRTVNGILHVLNAYAARSTEIDRAEAWRRADAYFNARGGPAALVAVEDIGDGYAARAFTPASGLNGPIVVVDRRTGRLTQWPPMPREALIEQYRRYLDGLR</sequence>
<dbReference type="EMBL" id="JACJII010000001">
    <property type="protein sequence ID" value="MBA9004842.1"/>
    <property type="molecule type" value="Genomic_DNA"/>
</dbReference>
<name>A0A7W3MZN0_9ACTN</name>
<evidence type="ECO:0000313" key="2">
    <source>
        <dbReference type="Proteomes" id="UP000539313"/>
    </source>
</evidence>
<dbReference type="Proteomes" id="UP000539313">
    <property type="component" value="Unassembled WGS sequence"/>
</dbReference>
<comment type="caution">
    <text evidence="1">The sequence shown here is derived from an EMBL/GenBank/DDBJ whole genome shotgun (WGS) entry which is preliminary data.</text>
</comment>
<dbReference type="AlphaFoldDB" id="A0A7W3MZN0"/>
<gene>
    <name evidence="1" type="ORF">HNR21_003724</name>
</gene>
<protein>
    <submittedName>
        <fullName evidence="1">Uncharacterized protein</fullName>
    </submittedName>
</protein>
<organism evidence="1 2">
    <name type="scientific">Thermomonospora cellulosilytica</name>
    <dbReference type="NCBI Taxonomy" id="1411118"/>
    <lineage>
        <taxon>Bacteria</taxon>
        <taxon>Bacillati</taxon>
        <taxon>Actinomycetota</taxon>
        <taxon>Actinomycetes</taxon>
        <taxon>Streptosporangiales</taxon>
        <taxon>Thermomonosporaceae</taxon>
        <taxon>Thermomonospora</taxon>
    </lineage>
</organism>